<evidence type="ECO:0000256" key="1">
    <source>
        <dbReference type="SAM" id="MobiDB-lite"/>
    </source>
</evidence>
<comment type="caution">
    <text evidence="2">The sequence shown here is derived from an EMBL/GenBank/DDBJ whole genome shotgun (WGS) entry which is preliminary data.</text>
</comment>
<dbReference type="Proteomes" id="UP001501444">
    <property type="component" value="Unassembled WGS sequence"/>
</dbReference>
<proteinExistence type="predicted"/>
<evidence type="ECO:0000313" key="2">
    <source>
        <dbReference type="EMBL" id="GAA2375074.1"/>
    </source>
</evidence>
<gene>
    <name evidence="2" type="ORF">GCM10010170_078430</name>
</gene>
<sequence length="57" mass="5826">MVVQPAQQRAVAVGEPELDAQDGIIHDGSHPTGDPEAEGLSQYIGRPVTAAVTCGVS</sequence>
<accession>A0ABP5UBM5</accession>
<evidence type="ECO:0000313" key="3">
    <source>
        <dbReference type="Proteomes" id="UP001501444"/>
    </source>
</evidence>
<reference evidence="3" key="1">
    <citation type="journal article" date="2019" name="Int. J. Syst. Evol. Microbiol.">
        <title>The Global Catalogue of Microorganisms (GCM) 10K type strain sequencing project: providing services to taxonomists for standard genome sequencing and annotation.</title>
        <authorList>
            <consortium name="The Broad Institute Genomics Platform"/>
            <consortium name="The Broad Institute Genome Sequencing Center for Infectious Disease"/>
            <person name="Wu L."/>
            <person name="Ma J."/>
        </authorList>
    </citation>
    <scope>NUCLEOTIDE SEQUENCE [LARGE SCALE GENOMIC DNA]</scope>
    <source>
        <strain evidence="3">JCM 3272</strain>
    </source>
</reference>
<name>A0ABP5UBM5_9ACTN</name>
<protein>
    <submittedName>
        <fullName evidence="2">Uncharacterized protein</fullName>
    </submittedName>
</protein>
<organism evidence="2 3">
    <name type="scientific">Dactylosporangium salmoneum</name>
    <dbReference type="NCBI Taxonomy" id="53361"/>
    <lineage>
        <taxon>Bacteria</taxon>
        <taxon>Bacillati</taxon>
        <taxon>Actinomycetota</taxon>
        <taxon>Actinomycetes</taxon>
        <taxon>Micromonosporales</taxon>
        <taxon>Micromonosporaceae</taxon>
        <taxon>Dactylosporangium</taxon>
    </lineage>
</organism>
<feature type="compositionally biased region" description="Low complexity" evidence="1">
    <location>
        <begin position="1"/>
        <end position="13"/>
    </location>
</feature>
<feature type="region of interest" description="Disordered" evidence="1">
    <location>
        <begin position="1"/>
        <end position="40"/>
    </location>
</feature>
<keyword evidence="3" id="KW-1185">Reference proteome</keyword>
<dbReference type="EMBL" id="BAAARV010000078">
    <property type="protein sequence ID" value="GAA2375074.1"/>
    <property type="molecule type" value="Genomic_DNA"/>
</dbReference>